<sequence length="643" mass="71393">MRKTVRLTVAQAIVRFLDNQYVVMDGKETKFVEGIFTIFGHGIAVGLGEALDCYPGDLKVLQGRNEQGMCHAAIAYAKQNNRRKIIPCASSIGPGAANMITACATATVNNLPLLVFPADTFASRQPDPVLQQLEQSNSLALTTNDAFKPVCKYWDRILRPEMLMTALINAMRVLTDPAETGACCIALCQDVEGEAYDYPEYFFEKRVHRITRVAAADEEIDDIVSVIKEAAKPVVIVGGGVRYSEAGEAVERFCEEFNIPFCETQGGKSACRSSHPYCLGGVGVTGTYASNVISREADVVIAVGTRLSDFTTSSKFLYQKEGVRIVTVNNNRYHAYKMDAVKAVGDARVIIEQLATRLKDCGYQSKYTDEIRKARKWWDQELEWLGKIQYTGEGFEPIISKRDLRTLPEFVRLTGGTLTQTEAIAAIQETIEEDATIITAGGSLPSCLQRMWKTDKRGGYHAEYGYSCMGYEVAAALGVKMAEPDFQVYCLVGDSSFQMLHSEIMTIIQERKKVNILVFDNCGFGCINNLEMVHGVGSIATEFRYTEGKMPSGDLIPVDYAKIAEGYGLKAYTCRTKTELEAALIQARAEQKACLFDLKVLPKTMTDGYESWWNVGVAEISQKESVRKAYENMLCHRKMAKEY</sequence>
<comment type="similarity">
    <text evidence="1 3">Belongs to the TPP enzyme family.</text>
</comment>
<dbReference type="Gene3D" id="3.40.50.970">
    <property type="match status" value="2"/>
</dbReference>
<dbReference type="SUPFAM" id="SSF52518">
    <property type="entry name" value="Thiamin diphosphate-binding fold (THDP-binding)"/>
    <property type="match status" value="2"/>
</dbReference>
<protein>
    <submittedName>
        <fullName evidence="7">3D-(3,5/4)-trihydroxycyclohexane-1,2-dione acylhydrolase (Decyclizing)</fullName>
        <ecNumber evidence="7">3.7.1.22</ecNumber>
    </submittedName>
</protein>
<feature type="domain" description="Thiamine pyrophosphate enzyme TPP-binding" evidence="5">
    <location>
        <begin position="442"/>
        <end position="597"/>
    </location>
</feature>
<dbReference type="Proteomes" id="UP000261111">
    <property type="component" value="Unassembled WGS sequence"/>
</dbReference>
<dbReference type="AlphaFoldDB" id="A0A3E2WY03"/>
<dbReference type="GO" id="GO:0003984">
    <property type="term" value="F:acetolactate synthase activity"/>
    <property type="evidence" value="ECO:0007669"/>
    <property type="project" value="TreeGrafter"/>
</dbReference>
<accession>A0A3E2WY03</accession>
<dbReference type="GO" id="GO:0009099">
    <property type="term" value="P:L-valine biosynthetic process"/>
    <property type="evidence" value="ECO:0007669"/>
    <property type="project" value="TreeGrafter"/>
</dbReference>
<dbReference type="InterPro" id="IPR000399">
    <property type="entry name" value="TPP-bd_CS"/>
</dbReference>
<dbReference type="GO" id="GO:0000287">
    <property type="term" value="F:magnesium ion binding"/>
    <property type="evidence" value="ECO:0007669"/>
    <property type="project" value="InterPro"/>
</dbReference>
<evidence type="ECO:0000313" key="7">
    <source>
        <dbReference type="EMBL" id="RGC33043.1"/>
    </source>
</evidence>
<dbReference type="GO" id="GO:0019310">
    <property type="term" value="P:inositol catabolic process"/>
    <property type="evidence" value="ECO:0007669"/>
    <property type="project" value="InterPro"/>
</dbReference>
<evidence type="ECO:0000259" key="5">
    <source>
        <dbReference type="Pfam" id="PF02775"/>
    </source>
</evidence>
<dbReference type="PANTHER" id="PTHR18968">
    <property type="entry name" value="THIAMINE PYROPHOSPHATE ENZYMES"/>
    <property type="match status" value="1"/>
</dbReference>
<dbReference type="Pfam" id="PF02775">
    <property type="entry name" value="TPP_enzyme_C"/>
    <property type="match status" value="1"/>
</dbReference>
<dbReference type="SUPFAM" id="SSF52467">
    <property type="entry name" value="DHS-like NAD/FAD-binding domain"/>
    <property type="match status" value="1"/>
</dbReference>
<dbReference type="RefSeq" id="WP_025656983.1">
    <property type="nucleotide sequence ID" value="NZ_QVIA01000007.1"/>
</dbReference>
<dbReference type="InterPro" id="IPR045229">
    <property type="entry name" value="TPP_enz"/>
</dbReference>
<dbReference type="GO" id="GO:0102481">
    <property type="term" value="F:3D-(3,5/4)-trihydroxycyclohexane-1,2-dione hydrolase activity"/>
    <property type="evidence" value="ECO:0007669"/>
    <property type="project" value="UniProtKB-EC"/>
</dbReference>
<dbReference type="Gene3D" id="3.40.50.1220">
    <property type="entry name" value="TPP-binding domain"/>
    <property type="match status" value="1"/>
</dbReference>
<dbReference type="GO" id="GO:0005948">
    <property type="term" value="C:acetolactate synthase complex"/>
    <property type="evidence" value="ECO:0007669"/>
    <property type="project" value="TreeGrafter"/>
</dbReference>
<comment type="caution">
    <text evidence="7">The sequence shown here is derived from an EMBL/GenBank/DDBJ whole genome shotgun (WGS) entry which is preliminary data.</text>
</comment>
<feature type="domain" description="Thiamine pyrophosphate enzyme central" evidence="4">
    <location>
        <begin position="220"/>
        <end position="354"/>
    </location>
</feature>
<dbReference type="PANTHER" id="PTHR18968:SF9">
    <property type="entry name" value="3D-(3,5_4)-TRIHYDROXYCYCLOHEXANE-1,2-DIONE HYDROLASE"/>
    <property type="match status" value="1"/>
</dbReference>
<feature type="domain" description="Thiamine pyrophosphate enzyme N-terminal TPP-binding" evidence="6">
    <location>
        <begin position="32"/>
        <end position="135"/>
    </location>
</feature>
<dbReference type="InterPro" id="IPR012000">
    <property type="entry name" value="Thiamin_PyroP_enz_cen_dom"/>
</dbReference>
<gene>
    <name evidence="7" type="primary">iolD</name>
    <name evidence="7" type="ORF">DWX41_08215</name>
</gene>
<keyword evidence="7" id="KW-0378">Hydrolase</keyword>
<dbReference type="GO" id="GO:0050660">
    <property type="term" value="F:flavin adenine dinucleotide binding"/>
    <property type="evidence" value="ECO:0007669"/>
    <property type="project" value="TreeGrafter"/>
</dbReference>
<evidence type="ECO:0000313" key="8">
    <source>
        <dbReference type="Proteomes" id="UP000261111"/>
    </source>
</evidence>
<evidence type="ECO:0000256" key="3">
    <source>
        <dbReference type="RuleBase" id="RU362132"/>
    </source>
</evidence>
<dbReference type="CDD" id="cd07035">
    <property type="entry name" value="TPP_PYR_POX_like"/>
    <property type="match status" value="1"/>
</dbReference>
<evidence type="ECO:0000256" key="1">
    <source>
        <dbReference type="ARBA" id="ARBA00007812"/>
    </source>
</evidence>
<dbReference type="GeneID" id="93334698"/>
<dbReference type="InterPro" id="IPR029035">
    <property type="entry name" value="DHS-like_NAD/FAD-binding_dom"/>
</dbReference>
<reference evidence="7 8" key="1">
    <citation type="submission" date="2018-08" db="EMBL/GenBank/DDBJ databases">
        <title>A genome reference for cultivated species of the human gut microbiota.</title>
        <authorList>
            <person name="Zou Y."/>
            <person name="Xue W."/>
            <person name="Luo G."/>
        </authorList>
    </citation>
    <scope>NUCLEOTIDE SEQUENCE [LARGE SCALE GENOMIC DNA]</scope>
    <source>
        <strain evidence="7 8">AF19-21</strain>
    </source>
</reference>
<organism evidence="7 8">
    <name type="scientific">Hungatella hathewayi</name>
    <dbReference type="NCBI Taxonomy" id="154046"/>
    <lineage>
        <taxon>Bacteria</taxon>
        <taxon>Bacillati</taxon>
        <taxon>Bacillota</taxon>
        <taxon>Clostridia</taxon>
        <taxon>Lachnospirales</taxon>
        <taxon>Lachnospiraceae</taxon>
        <taxon>Hungatella</taxon>
    </lineage>
</organism>
<dbReference type="InterPro" id="IPR030817">
    <property type="entry name" value="Myo_inos_IolD"/>
</dbReference>
<evidence type="ECO:0000256" key="2">
    <source>
        <dbReference type="ARBA" id="ARBA00023052"/>
    </source>
</evidence>
<dbReference type="InterPro" id="IPR012001">
    <property type="entry name" value="Thiamin_PyroP_enz_TPP-bd_dom"/>
</dbReference>
<evidence type="ECO:0000259" key="6">
    <source>
        <dbReference type="Pfam" id="PF02776"/>
    </source>
</evidence>
<proteinExistence type="inferred from homology"/>
<dbReference type="EMBL" id="QVIA01000007">
    <property type="protein sequence ID" value="RGC33043.1"/>
    <property type="molecule type" value="Genomic_DNA"/>
</dbReference>
<dbReference type="GO" id="GO:0030976">
    <property type="term" value="F:thiamine pyrophosphate binding"/>
    <property type="evidence" value="ECO:0007669"/>
    <property type="project" value="InterPro"/>
</dbReference>
<name>A0A3E2WY03_9FIRM</name>
<dbReference type="InterPro" id="IPR029061">
    <property type="entry name" value="THDP-binding"/>
</dbReference>
<evidence type="ECO:0000259" key="4">
    <source>
        <dbReference type="Pfam" id="PF00205"/>
    </source>
</evidence>
<dbReference type="Pfam" id="PF00205">
    <property type="entry name" value="TPP_enzyme_M"/>
    <property type="match status" value="1"/>
</dbReference>
<dbReference type="InterPro" id="IPR011766">
    <property type="entry name" value="TPP_enzyme_TPP-bd"/>
</dbReference>
<dbReference type="PROSITE" id="PS00187">
    <property type="entry name" value="TPP_ENZYMES"/>
    <property type="match status" value="1"/>
</dbReference>
<dbReference type="GO" id="GO:0009097">
    <property type="term" value="P:isoleucine biosynthetic process"/>
    <property type="evidence" value="ECO:0007669"/>
    <property type="project" value="TreeGrafter"/>
</dbReference>
<dbReference type="Pfam" id="PF02776">
    <property type="entry name" value="TPP_enzyme_N"/>
    <property type="match status" value="1"/>
</dbReference>
<dbReference type="NCBIfam" id="TIGR04377">
    <property type="entry name" value="myo_inos_iolD"/>
    <property type="match status" value="1"/>
</dbReference>
<keyword evidence="2 3" id="KW-0786">Thiamine pyrophosphate</keyword>
<dbReference type="EC" id="3.7.1.22" evidence="7"/>